<name>A0A1Y1YT14_9PLEO</name>
<feature type="domain" description="FMN-dependent dehydrogenase" evidence="3">
    <location>
        <begin position="2"/>
        <end position="74"/>
    </location>
</feature>
<dbReference type="AlphaFoldDB" id="A0A1Y1YT14"/>
<dbReference type="Gene3D" id="3.20.20.70">
    <property type="entry name" value="Aldolase class I"/>
    <property type="match status" value="1"/>
</dbReference>
<evidence type="ECO:0000259" key="3">
    <source>
        <dbReference type="Pfam" id="PF01070"/>
    </source>
</evidence>
<dbReference type="EMBL" id="MCFA01000176">
    <property type="protein sequence ID" value="ORY00954.1"/>
    <property type="molecule type" value="Genomic_DNA"/>
</dbReference>
<proteinExistence type="predicted"/>
<evidence type="ECO:0000256" key="2">
    <source>
        <dbReference type="SAM" id="MobiDB-lite"/>
    </source>
</evidence>
<sequence length="101" mass="10657">VDDAVGEILTTFYDSGLRCGAGSAKALALGEDCVLFGRPYVYGLALKDEGGVSDVLKSFVGDLELMPHMAGIPSGNKTVLDRPAPVREDNMFNSEKGIGIH</sequence>
<dbReference type="InterPro" id="IPR000262">
    <property type="entry name" value="FMN-dep_DH"/>
</dbReference>
<dbReference type="SUPFAM" id="SSF51395">
    <property type="entry name" value="FMN-linked oxidoreductases"/>
    <property type="match status" value="1"/>
</dbReference>
<organism evidence="4 5">
    <name type="scientific">Clohesyomyces aquaticus</name>
    <dbReference type="NCBI Taxonomy" id="1231657"/>
    <lineage>
        <taxon>Eukaryota</taxon>
        <taxon>Fungi</taxon>
        <taxon>Dikarya</taxon>
        <taxon>Ascomycota</taxon>
        <taxon>Pezizomycotina</taxon>
        <taxon>Dothideomycetes</taxon>
        <taxon>Pleosporomycetidae</taxon>
        <taxon>Pleosporales</taxon>
        <taxon>Lindgomycetaceae</taxon>
        <taxon>Clohesyomyces</taxon>
    </lineage>
</organism>
<gene>
    <name evidence="4" type="ORF">BCR34DRAFT_494278</name>
</gene>
<protein>
    <recommendedName>
        <fullName evidence="3">FMN-dependent dehydrogenase domain-containing protein</fullName>
    </recommendedName>
</protein>
<dbReference type="OrthoDB" id="25826at2759"/>
<feature type="non-terminal residue" evidence="4">
    <location>
        <position position="1"/>
    </location>
</feature>
<feature type="region of interest" description="Disordered" evidence="2">
    <location>
        <begin position="76"/>
        <end position="101"/>
    </location>
</feature>
<evidence type="ECO:0000256" key="1">
    <source>
        <dbReference type="ARBA" id="ARBA00001917"/>
    </source>
</evidence>
<dbReference type="PANTHER" id="PTHR10578">
    <property type="entry name" value="S -2-HYDROXY-ACID OXIDASE-RELATED"/>
    <property type="match status" value="1"/>
</dbReference>
<keyword evidence="5" id="KW-1185">Reference proteome</keyword>
<dbReference type="Proteomes" id="UP000193144">
    <property type="component" value="Unassembled WGS sequence"/>
</dbReference>
<comment type="cofactor">
    <cofactor evidence="1">
        <name>FMN</name>
        <dbReference type="ChEBI" id="CHEBI:58210"/>
    </cofactor>
</comment>
<dbReference type="PANTHER" id="PTHR10578:SF143">
    <property type="entry name" value="FMN-DEPENDENT ALPHA-HYDROXY ACID DEHYDROGENASE PB1A11.03"/>
    <property type="match status" value="1"/>
</dbReference>
<dbReference type="Pfam" id="PF01070">
    <property type="entry name" value="FMN_dh"/>
    <property type="match status" value="1"/>
</dbReference>
<accession>A0A1Y1YT14</accession>
<evidence type="ECO:0000313" key="5">
    <source>
        <dbReference type="Proteomes" id="UP000193144"/>
    </source>
</evidence>
<evidence type="ECO:0000313" key="4">
    <source>
        <dbReference type="EMBL" id="ORY00954.1"/>
    </source>
</evidence>
<dbReference type="STRING" id="1231657.A0A1Y1YT14"/>
<dbReference type="GO" id="GO:0016491">
    <property type="term" value="F:oxidoreductase activity"/>
    <property type="evidence" value="ECO:0007669"/>
    <property type="project" value="InterPro"/>
</dbReference>
<reference evidence="4 5" key="1">
    <citation type="submission" date="2016-07" db="EMBL/GenBank/DDBJ databases">
        <title>Pervasive Adenine N6-methylation of Active Genes in Fungi.</title>
        <authorList>
            <consortium name="DOE Joint Genome Institute"/>
            <person name="Mondo S.J."/>
            <person name="Dannebaum R.O."/>
            <person name="Kuo R.C."/>
            <person name="Labutti K."/>
            <person name="Haridas S."/>
            <person name="Kuo A."/>
            <person name="Salamov A."/>
            <person name="Ahrendt S.R."/>
            <person name="Lipzen A."/>
            <person name="Sullivan W."/>
            <person name="Andreopoulos W.B."/>
            <person name="Clum A."/>
            <person name="Lindquist E."/>
            <person name="Daum C."/>
            <person name="Ramamoorthy G.K."/>
            <person name="Gryganskyi A."/>
            <person name="Culley D."/>
            <person name="Magnuson J.K."/>
            <person name="James T.Y."/>
            <person name="O'Malley M.A."/>
            <person name="Stajich J.E."/>
            <person name="Spatafora J.W."/>
            <person name="Visel A."/>
            <person name="Grigoriev I.V."/>
        </authorList>
    </citation>
    <scope>NUCLEOTIDE SEQUENCE [LARGE SCALE GENOMIC DNA]</scope>
    <source>
        <strain evidence="4 5">CBS 115471</strain>
    </source>
</reference>
<dbReference type="InterPro" id="IPR013785">
    <property type="entry name" value="Aldolase_TIM"/>
</dbReference>
<comment type="caution">
    <text evidence="4">The sequence shown here is derived from an EMBL/GenBank/DDBJ whole genome shotgun (WGS) entry which is preliminary data.</text>
</comment>